<dbReference type="SUPFAM" id="SSF48452">
    <property type="entry name" value="TPR-like"/>
    <property type="match status" value="1"/>
</dbReference>
<evidence type="ECO:0000313" key="1">
    <source>
        <dbReference type="EMBL" id="GAA0466593.1"/>
    </source>
</evidence>
<sequence length="712" mass="77840">MVAEERRVGNLTRPRMGTVDRRAELAEIQRLFEGAPGAAPARLVTLTGVGGVGKTRVAVDAAAALQPRFRDGAWLVELSPLRQGVLLAHTIAETLPLADQTTRPMIDVLAEYLAERELLLVLDTCEHLTDACALAAEALLRVAPGLRILATSRRGLDAVGERILSIEPLPVPEDGDARAGTADAVVLLTMRAQEAVPSFTVADAERAELVRLCRRLDGLPLAIELAAARLRDLPVRELTARLDDRFAVLGDTDGVTTDAEPPWHQALRTAIGWSHQLCTPTERLLWARLSVFAGSFDAETARQVCADDHLPAQEIPAVLGSLTEKSILIWQPTGGGERYRMLDTLREYGAHWLRGIGEEDALRRRHRDHYLALARRGDAAWIGPDQFAWYDRMTAEHDNLRAALEYSLTEPGGHTALELTGSLWFFWHGCGFVKEGRHYLDQALAADTTPSPARVKALYASGQVLVYLGDLPALEERAAECTALAAHFGDTERSYAAATDLRVLTLRGDLAQAMSRAEAQLATDWREKPLTLVPLTTLIFVAHTLVASGRFEEALAWLDELSAACDQNGERSMRAWGDFFRSQAELALGRFQEAHEHARAALLVKHRLREGMGSGLALESLARSANATGRSRHAAWLLGLATQLWETLGRPQAGIPPMVAAHQACERQTREALGEDAYRRAFEAGCAVDLDTGIAHVLDPTGTLPPRRGEPR</sequence>
<evidence type="ECO:0000313" key="2">
    <source>
        <dbReference type="Proteomes" id="UP001500909"/>
    </source>
</evidence>
<dbReference type="PANTHER" id="PTHR47691">
    <property type="entry name" value="REGULATOR-RELATED"/>
    <property type="match status" value="1"/>
</dbReference>
<keyword evidence="2" id="KW-1185">Reference proteome</keyword>
<dbReference type="SUPFAM" id="SSF52540">
    <property type="entry name" value="P-loop containing nucleoside triphosphate hydrolases"/>
    <property type="match status" value="1"/>
</dbReference>
<dbReference type="PRINTS" id="PR00364">
    <property type="entry name" value="DISEASERSIST"/>
</dbReference>
<dbReference type="PANTHER" id="PTHR47691:SF3">
    <property type="entry name" value="HTH-TYPE TRANSCRIPTIONAL REGULATOR RV0890C-RELATED"/>
    <property type="match status" value="1"/>
</dbReference>
<dbReference type="Gene3D" id="1.25.40.10">
    <property type="entry name" value="Tetratricopeptide repeat domain"/>
    <property type="match status" value="1"/>
</dbReference>
<evidence type="ECO:0008006" key="3">
    <source>
        <dbReference type="Google" id="ProtNLM"/>
    </source>
</evidence>
<reference evidence="2" key="1">
    <citation type="journal article" date="2019" name="Int. J. Syst. Evol. Microbiol.">
        <title>The Global Catalogue of Microorganisms (GCM) 10K type strain sequencing project: providing services to taxonomists for standard genome sequencing and annotation.</title>
        <authorList>
            <consortium name="The Broad Institute Genomics Platform"/>
            <consortium name="The Broad Institute Genome Sequencing Center for Infectious Disease"/>
            <person name="Wu L."/>
            <person name="Ma J."/>
        </authorList>
    </citation>
    <scope>NUCLEOTIDE SEQUENCE [LARGE SCALE GENOMIC DNA]</scope>
    <source>
        <strain evidence="2">JCM 4805</strain>
    </source>
</reference>
<dbReference type="Gene3D" id="3.40.50.300">
    <property type="entry name" value="P-loop containing nucleotide triphosphate hydrolases"/>
    <property type="match status" value="1"/>
</dbReference>
<gene>
    <name evidence="1" type="ORF">GCM10010361_33430</name>
</gene>
<dbReference type="InterPro" id="IPR027417">
    <property type="entry name" value="P-loop_NTPase"/>
</dbReference>
<organism evidence="1 2">
    <name type="scientific">Streptomyces olivaceiscleroticus</name>
    <dbReference type="NCBI Taxonomy" id="68245"/>
    <lineage>
        <taxon>Bacteria</taxon>
        <taxon>Bacillati</taxon>
        <taxon>Actinomycetota</taxon>
        <taxon>Actinomycetes</taxon>
        <taxon>Kitasatosporales</taxon>
        <taxon>Streptomycetaceae</taxon>
        <taxon>Streptomyces</taxon>
    </lineage>
</organism>
<proteinExistence type="predicted"/>
<name>A0ABP3JXL6_9ACTN</name>
<comment type="caution">
    <text evidence="1">The sequence shown here is derived from an EMBL/GenBank/DDBJ whole genome shotgun (WGS) entry which is preliminary data.</text>
</comment>
<accession>A0ABP3JXL6</accession>
<protein>
    <recommendedName>
        <fullName evidence="3">NB-ARC domain-containing protein</fullName>
    </recommendedName>
</protein>
<dbReference type="InterPro" id="IPR011990">
    <property type="entry name" value="TPR-like_helical_dom_sf"/>
</dbReference>
<dbReference type="Proteomes" id="UP001500909">
    <property type="component" value="Unassembled WGS sequence"/>
</dbReference>
<dbReference type="EMBL" id="BAAABY010000023">
    <property type="protein sequence ID" value="GAA0466593.1"/>
    <property type="molecule type" value="Genomic_DNA"/>
</dbReference>